<dbReference type="Proteomes" id="UP000539265">
    <property type="component" value="Unassembled WGS sequence"/>
</dbReference>
<dbReference type="PROSITE" id="PS51502">
    <property type="entry name" value="S_R_A_B_BARREL"/>
    <property type="match status" value="1"/>
</dbReference>
<dbReference type="SUPFAM" id="SSF54909">
    <property type="entry name" value="Dimeric alpha+beta barrel"/>
    <property type="match status" value="1"/>
</dbReference>
<dbReference type="OrthoDB" id="7189263at2"/>
<sequence length="105" mass="11930">MLLENTFVHHVHFWLHDKADKQQLIDGLNTLLPIPHIRQIHIGVPAETFRSVVDRSYDVSLLLLFDGPAEQEAYQVDPTHVYFAENYAKPLCSKVVVADSVNVHG</sequence>
<comment type="caution">
    <text evidence="2">The sequence shown here is derived from an EMBL/GenBank/DDBJ whole genome shotgun (WGS) entry which is preliminary data.</text>
</comment>
<dbReference type="AlphaFoldDB" id="A0A839SAG0"/>
<evidence type="ECO:0000313" key="2">
    <source>
        <dbReference type="EMBL" id="MBB3055025.1"/>
    </source>
</evidence>
<dbReference type="InterPro" id="IPR013097">
    <property type="entry name" value="Dabb"/>
</dbReference>
<evidence type="ECO:0000313" key="3">
    <source>
        <dbReference type="Proteomes" id="UP000539265"/>
    </source>
</evidence>
<dbReference type="RefSeq" id="WP_096355113.1">
    <property type="nucleotide sequence ID" value="NZ_AP017313.1"/>
</dbReference>
<reference evidence="2" key="1">
    <citation type="submission" date="2020-08" db="EMBL/GenBank/DDBJ databases">
        <title>Genomic Encyclopedia of Type Strains, Phase III (KMG-III): the genomes of soil and plant-associated and newly described type strains.</title>
        <authorList>
            <person name="Whitman W."/>
        </authorList>
    </citation>
    <scope>NUCLEOTIDE SEQUENCE [LARGE SCALE GENOMIC DNA]</scope>
    <source>
        <strain evidence="2">CECT 8628</strain>
    </source>
</reference>
<dbReference type="SMART" id="SM00886">
    <property type="entry name" value="Dabb"/>
    <property type="match status" value="1"/>
</dbReference>
<keyword evidence="3" id="KW-1185">Reference proteome</keyword>
<evidence type="ECO:0000259" key="1">
    <source>
        <dbReference type="PROSITE" id="PS51502"/>
    </source>
</evidence>
<name>A0A839SAG0_9SPHI</name>
<gene>
    <name evidence="2" type="ORF">FHS11_001442</name>
</gene>
<organism evidence="2 3">
    <name type="scientific">Mucilaginibacter gotjawali</name>
    <dbReference type="NCBI Taxonomy" id="1550579"/>
    <lineage>
        <taxon>Bacteria</taxon>
        <taxon>Pseudomonadati</taxon>
        <taxon>Bacteroidota</taxon>
        <taxon>Sphingobacteriia</taxon>
        <taxon>Sphingobacteriales</taxon>
        <taxon>Sphingobacteriaceae</taxon>
        <taxon>Mucilaginibacter</taxon>
    </lineage>
</organism>
<dbReference type="InterPro" id="IPR011008">
    <property type="entry name" value="Dimeric_a/b-barrel"/>
</dbReference>
<feature type="domain" description="Stress-response A/B barrel" evidence="1">
    <location>
        <begin position="7"/>
        <end position="100"/>
    </location>
</feature>
<protein>
    <recommendedName>
        <fullName evidence="1">Stress-response A/B barrel domain-containing protein</fullName>
    </recommendedName>
</protein>
<dbReference type="Pfam" id="PF07876">
    <property type="entry name" value="Dabb"/>
    <property type="match status" value="1"/>
</dbReference>
<accession>A0A839SAG0</accession>
<proteinExistence type="predicted"/>
<dbReference type="EMBL" id="JACHWX010000003">
    <property type="protein sequence ID" value="MBB3055025.1"/>
    <property type="molecule type" value="Genomic_DNA"/>
</dbReference>
<dbReference type="Gene3D" id="3.30.70.100">
    <property type="match status" value="1"/>
</dbReference>